<keyword evidence="4" id="KW-1185">Reference proteome</keyword>
<feature type="transmembrane region" description="Helical" evidence="1">
    <location>
        <begin position="100"/>
        <end position="120"/>
    </location>
</feature>
<protein>
    <submittedName>
        <fullName evidence="3">Uncharacterized protein</fullName>
    </submittedName>
</protein>
<evidence type="ECO:0000256" key="1">
    <source>
        <dbReference type="SAM" id="Phobius"/>
    </source>
</evidence>
<organism evidence="3 4">
    <name type="scientific">Rurimicrobium arvi</name>
    <dbReference type="NCBI Taxonomy" id="2049916"/>
    <lineage>
        <taxon>Bacteria</taxon>
        <taxon>Pseudomonadati</taxon>
        <taxon>Bacteroidota</taxon>
        <taxon>Chitinophagia</taxon>
        <taxon>Chitinophagales</taxon>
        <taxon>Chitinophagaceae</taxon>
        <taxon>Rurimicrobium</taxon>
    </lineage>
</organism>
<feature type="transmembrane region" description="Helical" evidence="1">
    <location>
        <begin position="67"/>
        <end position="88"/>
    </location>
</feature>
<reference evidence="4" key="1">
    <citation type="journal article" date="2019" name="Int. J. Syst. Evol. Microbiol.">
        <title>The Global Catalogue of Microorganisms (GCM) 10K type strain sequencing project: providing services to taxonomists for standard genome sequencing and annotation.</title>
        <authorList>
            <consortium name="The Broad Institute Genomics Platform"/>
            <consortium name="The Broad Institute Genome Sequencing Center for Infectious Disease"/>
            <person name="Wu L."/>
            <person name="Ma J."/>
        </authorList>
    </citation>
    <scope>NUCLEOTIDE SEQUENCE [LARGE SCALE GENOMIC DNA]</scope>
    <source>
        <strain evidence="4">JCM 31921</strain>
    </source>
</reference>
<keyword evidence="1" id="KW-1133">Transmembrane helix</keyword>
<dbReference type="RefSeq" id="WP_344822727.1">
    <property type="nucleotide sequence ID" value="NZ_BAABEZ010000004.1"/>
</dbReference>
<sequence>MKKLLTIFFAVLFVSISNISEAAFPVKQPVSAQAASEPAQAATLTTTPAPAVTEMQKTMHTKKAKRTADTIPVVLYVILAIFWLGWLAMGINDDFEGYDWLISLLLYILFYLPGLIFTLIKMGKYY</sequence>
<dbReference type="EMBL" id="BAABEZ010000004">
    <property type="protein sequence ID" value="GAA4450669.1"/>
    <property type="molecule type" value="Genomic_DNA"/>
</dbReference>
<feature type="signal peptide" evidence="2">
    <location>
        <begin position="1"/>
        <end position="22"/>
    </location>
</feature>
<proteinExistence type="predicted"/>
<gene>
    <name evidence="3" type="ORF">GCM10023092_06950</name>
</gene>
<evidence type="ECO:0000256" key="2">
    <source>
        <dbReference type="SAM" id="SignalP"/>
    </source>
</evidence>
<keyword evidence="2" id="KW-0732">Signal</keyword>
<dbReference type="Proteomes" id="UP001501410">
    <property type="component" value="Unassembled WGS sequence"/>
</dbReference>
<feature type="chain" id="PRO_5047358352" evidence="2">
    <location>
        <begin position="23"/>
        <end position="126"/>
    </location>
</feature>
<keyword evidence="1" id="KW-0812">Transmembrane</keyword>
<name>A0ABP8MJW6_9BACT</name>
<evidence type="ECO:0000313" key="4">
    <source>
        <dbReference type="Proteomes" id="UP001501410"/>
    </source>
</evidence>
<accession>A0ABP8MJW6</accession>
<evidence type="ECO:0000313" key="3">
    <source>
        <dbReference type="EMBL" id="GAA4450669.1"/>
    </source>
</evidence>
<keyword evidence="1" id="KW-0472">Membrane</keyword>
<comment type="caution">
    <text evidence="3">The sequence shown here is derived from an EMBL/GenBank/DDBJ whole genome shotgun (WGS) entry which is preliminary data.</text>
</comment>